<feature type="transmembrane region" description="Helical" evidence="2">
    <location>
        <begin position="22"/>
        <end position="46"/>
    </location>
</feature>
<evidence type="ECO:0000256" key="2">
    <source>
        <dbReference type="SAM" id="Phobius"/>
    </source>
</evidence>
<keyword evidence="2" id="KW-0812">Transmembrane</keyword>
<name>A0A2B7XE21_9EURO</name>
<evidence type="ECO:0000313" key="4">
    <source>
        <dbReference type="Proteomes" id="UP000224080"/>
    </source>
</evidence>
<evidence type="ECO:0000256" key="1">
    <source>
        <dbReference type="SAM" id="MobiDB-lite"/>
    </source>
</evidence>
<feature type="transmembrane region" description="Helical" evidence="2">
    <location>
        <begin position="159"/>
        <end position="183"/>
    </location>
</feature>
<evidence type="ECO:0000313" key="3">
    <source>
        <dbReference type="EMBL" id="PGH07160.1"/>
    </source>
</evidence>
<dbReference type="OrthoDB" id="3254104at2759"/>
<dbReference type="STRING" id="2060905.A0A2B7XE21"/>
<accession>A0A2B7XE21</accession>
<keyword evidence="2" id="KW-0472">Membrane</keyword>
<dbReference type="AlphaFoldDB" id="A0A2B7XE21"/>
<dbReference type="Proteomes" id="UP000224080">
    <property type="component" value="Unassembled WGS sequence"/>
</dbReference>
<proteinExistence type="predicted"/>
<keyword evidence="4" id="KW-1185">Reference proteome</keyword>
<sequence>MGSPRYSELGLSLGILEEDLRWYWKLLASISAWLLLAGFVVFPLAIDHNADNMRGGPFALTATGTALIGVGYLVCVGFCLRWRKKHYLVDFIFMYANYNPHSSRYLYLKSSAQNLERFVASHGTNDDCKPAPHRPCFGSSLIGVFNIALNILVRRLTPLTPLSIAVITISTVSTAAFGVAAIYNSHNVVFIPRRSAFRRGRNGEISVDDAELQRRQLLRLYLQQDADRAPSPEVTQSTFRIDLPDPGLDGGDEELTVKPQRATYERPLPPSPPPGYNPGRISHRSLPHNGSIRKGTPPGRTRPHRHEPREMRRSIVELGDL</sequence>
<organism evidence="3 4">
    <name type="scientific">Blastomyces parvus</name>
    <dbReference type="NCBI Taxonomy" id="2060905"/>
    <lineage>
        <taxon>Eukaryota</taxon>
        <taxon>Fungi</taxon>
        <taxon>Dikarya</taxon>
        <taxon>Ascomycota</taxon>
        <taxon>Pezizomycotina</taxon>
        <taxon>Eurotiomycetes</taxon>
        <taxon>Eurotiomycetidae</taxon>
        <taxon>Onygenales</taxon>
        <taxon>Ajellomycetaceae</taxon>
        <taxon>Blastomyces</taxon>
    </lineage>
</organism>
<feature type="region of interest" description="Disordered" evidence="1">
    <location>
        <begin position="227"/>
        <end position="321"/>
    </location>
</feature>
<dbReference type="EMBL" id="PDNC01000016">
    <property type="protein sequence ID" value="PGH07160.1"/>
    <property type="molecule type" value="Genomic_DNA"/>
</dbReference>
<keyword evidence="2" id="KW-1133">Transmembrane helix</keyword>
<gene>
    <name evidence="3" type="ORF">GX51_01947</name>
</gene>
<reference evidence="3 4" key="1">
    <citation type="submission" date="2017-10" db="EMBL/GenBank/DDBJ databases">
        <title>Comparative genomics in systemic dimorphic fungi from Ajellomycetaceae.</title>
        <authorList>
            <person name="Munoz J.F."/>
            <person name="Mcewen J.G."/>
            <person name="Clay O.K."/>
            <person name="Cuomo C.A."/>
        </authorList>
    </citation>
    <scope>NUCLEOTIDE SEQUENCE [LARGE SCALE GENOMIC DNA]</scope>
    <source>
        <strain evidence="3 4">UAMH130</strain>
    </source>
</reference>
<protein>
    <submittedName>
        <fullName evidence="3">Uncharacterized protein</fullName>
    </submittedName>
</protein>
<feature type="compositionally biased region" description="Pro residues" evidence="1">
    <location>
        <begin position="267"/>
        <end position="276"/>
    </location>
</feature>
<feature type="transmembrane region" description="Helical" evidence="2">
    <location>
        <begin position="58"/>
        <end position="80"/>
    </location>
</feature>
<comment type="caution">
    <text evidence="3">The sequence shown here is derived from an EMBL/GenBank/DDBJ whole genome shotgun (WGS) entry which is preliminary data.</text>
</comment>